<keyword evidence="3" id="KW-0863">Zinc-finger</keyword>
<dbReference type="KEGG" id="rsz:108828722"/>
<dbReference type="GeneID" id="108828722"/>
<keyword evidence="1" id="KW-0479">Metal-binding</keyword>
<gene>
    <name evidence="7" type="primary">LOC108828722</name>
</gene>
<dbReference type="RefSeq" id="XP_018457984.2">
    <property type="nucleotide sequence ID" value="XM_018602482.2"/>
</dbReference>
<dbReference type="Pfam" id="PF22926">
    <property type="entry name" value="C1-like_CT"/>
    <property type="match status" value="1"/>
</dbReference>
<evidence type="ECO:0000259" key="5">
    <source>
        <dbReference type="PROSITE" id="PS50081"/>
    </source>
</evidence>
<proteinExistence type="predicted"/>
<dbReference type="Proteomes" id="UP000504610">
    <property type="component" value="Chromosome 9"/>
</dbReference>
<dbReference type="PANTHER" id="PTHR32410:SF154">
    <property type="entry name" value="CHP-RICH ZINC FINGER PROTEIN-LIKE-RELATED"/>
    <property type="match status" value="1"/>
</dbReference>
<evidence type="ECO:0000256" key="4">
    <source>
        <dbReference type="ARBA" id="ARBA00022833"/>
    </source>
</evidence>
<dbReference type="OrthoDB" id="1020579at2759"/>
<evidence type="ECO:0000256" key="2">
    <source>
        <dbReference type="ARBA" id="ARBA00022737"/>
    </source>
</evidence>
<dbReference type="SUPFAM" id="SSF57889">
    <property type="entry name" value="Cysteine-rich domain"/>
    <property type="match status" value="5"/>
</dbReference>
<reference evidence="7" key="2">
    <citation type="submission" date="2025-08" db="UniProtKB">
        <authorList>
            <consortium name="RefSeq"/>
        </authorList>
    </citation>
    <scope>IDENTIFICATION</scope>
    <source>
        <tissue evidence="7">Leaf</tissue>
    </source>
</reference>
<sequence length="668" mass="75950">MFTVALSGHEHRLHNRPYATKCEVCYGSYRGGYYCRICKFTIHKVCAFVFTTQETFENPSHVGHHLKLLTKGAPDHTDPKCHICGKNTKRFVYHCFTCNLNMDVDCMVDAMLSETQVVLPWHSHPLFVLDFGDNMRCQVCGRSGEYGYFCLPCRLMIHTKCFSKFMLEITHPSHARHPLKLLTNGAPGYTDKECHICGEDIENLLYHCDMCKFNLDLNCAVKKTPPVSLSNLKIHHHTLTLMPRMISFICDACGTKGDRAPYVCLECDFMMVHQKCARLPRVIHVSHHDHRVSYTYPLGPGEWRCGVCWEEIDWSYGAYSCSICPSYALHPKCATRRDVWDGKELDGVPEEDEDIEPFKVNIDDNTITHFAHEHNMSVEKEGVAPEESILCGACVRPIGDDDMFYNCSECSFLLHETCANLPKKKRHFLSPTPLSLLNEKYMAGKECDACLQRCCQGFMYTNGSQNFDLLCISLTVPFNHGSHPDHPLIYLGRNNIAQPKACQSCGIRGKGVILGCIKCDFFLDLRCATLPLTVTTLHRYDDHSLTLCYGEKASDNNYTYWCDICERQTNPETWFYTCKDCGVTLHVFCVLGDLKYAKPGGDAGDGIELLPNNTSSRPLCSTCRRRCPAPFILQRYYDNVFQCSFHCFLKSISIIRSICPPWAPEPNT</sequence>
<dbReference type="PROSITE" id="PS50081">
    <property type="entry name" value="ZF_DAG_PE_2"/>
    <property type="match status" value="2"/>
</dbReference>
<evidence type="ECO:0000313" key="6">
    <source>
        <dbReference type="Proteomes" id="UP000504610"/>
    </source>
</evidence>
<dbReference type="InterPro" id="IPR046349">
    <property type="entry name" value="C1-like_sf"/>
</dbReference>
<protein>
    <submittedName>
        <fullName evidence="7">Uncharacterized protein LOC108828722</fullName>
    </submittedName>
</protein>
<name>A0A6J0LEC0_RAPSA</name>
<dbReference type="GO" id="GO:0008270">
    <property type="term" value="F:zinc ion binding"/>
    <property type="evidence" value="ECO:0007669"/>
    <property type="project" value="UniProtKB-KW"/>
</dbReference>
<keyword evidence="2" id="KW-0677">Repeat</keyword>
<dbReference type="InterPro" id="IPR004146">
    <property type="entry name" value="DC1"/>
</dbReference>
<reference evidence="6" key="1">
    <citation type="journal article" date="2019" name="Database">
        <title>The radish genome database (RadishGD): an integrated information resource for radish genomics.</title>
        <authorList>
            <person name="Yu H.J."/>
            <person name="Baek S."/>
            <person name="Lee Y.J."/>
            <person name="Cho A."/>
            <person name="Mun J.H."/>
        </authorList>
    </citation>
    <scope>NUCLEOTIDE SEQUENCE [LARGE SCALE GENOMIC DNA]</scope>
    <source>
        <strain evidence="6">cv. WK10039</strain>
    </source>
</reference>
<keyword evidence="6" id="KW-1185">Reference proteome</keyword>
<keyword evidence="4" id="KW-0862">Zinc</keyword>
<accession>A0A6J0LEC0</accession>
<evidence type="ECO:0000313" key="7">
    <source>
        <dbReference type="RefSeq" id="XP_018457984.2"/>
    </source>
</evidence>
<dbReference type="Gene3D" id="3.30.60.20">
    <property type="match status" value="1"/>
</dbReference>
<feature type="domain" description="Phorbol-ester/DAG-type" evidence="5">
    <location>
        <begin position="8"/>
        <end position="54"/>
    </location>
</feature>
<evidence type="ECO:0000256" key="1">
    <source>
        <dbReference type="ARBA" id="ARBA00022723"/>
    </source>
</evidence>
<dbReference type="InterPro" id="IPR053192">
    <property type="entry name" value="Vacuole_Formation_Reg"/>
</dbReference>
<dbReference type="AlphaFoldDB" id="A0A6J0LEC0"/>
<organism evidence="6 7">
    <name type="scientific">Raphanus sativus</name>
    <name type="common">Radish</name>
    <name type="synonym">Raphanus raphanistrum var. sativus</name>
    <dbReference type="NCBI Taxonomy" id="3726"/>
    <lineage>
        <taxon>Eukaryota</taxon>
        <taxon>Viridiplantae</taxon>
        <taxon>Streptophyta</taxon>
        <taxon>Embryophyta</taxon>
        <taxon>Tracheophyta</taxon>
        <taxon>Spermatophyta</taxon>
        <taxon>Magnoliopsida</taxon>
        <taxon>eudicotyledons</taxon>
        <taxon>Gunneridae</taxon>
        <taxon>Pentapetalae</taxon>
        <taxon>rosids</taxon>
        <taxon>malvids</taxon>
        <taxon>Brassicales</taxon>
        <taxon>Brassicaceae</taxon>
        <taxon>Brassiceae</taxon>
        <taxon>Raphanus</taxon>
    </lineage>
</organism>
<dbReference type="Pfam" id="PF03107">
    <property type="entry name" value="C1_2"/>
    <property type="match status" value="8"/>
</dbReference>
<dbReference type="InterPro" id="IPR001965">
    <property type="entry name" value="Znf_PHD"/>
</dbReference>
<evidence type="ECO:0000256" key="3">
    <source>
        <dbReference type="ARBA" id="ARBA00022771"/>
    </source>
</evidence>
<dbReference type="InterPro" id="IPR054483">
    <property type="entry name" value="DC1-like_CT"/>
</dbReference>
<dbReference type="InterPro" id="IPR002219">
    <property type="entry name" value="PKC_DAG/PE"/>
</dbReference>
<feature type="domain" description="Phorbol-ester/DAG-type" evidence="5">
    <location>
        <begin position="123"/>
        <end position="169"/>
    </location>
</feature>
<dbReference type="PANTHER" id="PTHR32410">
    <property type="entry name" value="CYSTEINE/HISTIDINE-RICH C1 DOMAIN FAMILY PROTEIN"/>
    <property type="match status" value="1"/>
</dbReference>
<dbReference type="SMART" id="SM00249">
    <property type="entry name" value="PHD"/>
    <property type="match status" value="4"/>
</dbReference>